<proteinExistence type="inferred from homology"/>
<accession>A0A4Q4SX40</accession>
<dbReference type="Gene3D" id="3.40.50.10540">
    <property type="entry name" value="Crotonobetainyl-coa:carnitine coa-transferase, domain 1"/>
    <property type="match status" value="1"/>
</dbReference>
<evidence type="ECO:0000256" key="1">
    <source>
        <dbReference type="ARBA" id="ARBA00008383"/>
    </source>
</evidence>
<dbReference type="PANTHER" id="PTHR48229:SF1">
    <property type="entry name" value="ALPHA METHYLACYL-COA RACEMASE-RELATED"/>
    <property type="match status" value="1"/>
</dbReference>
<organism evidence="2 3">
    <name type="scientific">Monosporascus ibericus</name>
    <dbReference type="NCBI Taxonomy" id="155417"/>
    <lineage>
        <taxon>Eukaryota</taxon>
        <taxon>Fungi</taxon>
        <taxon>Dikarya</taxon>
        <taxon>Ascomycota</taxon>
        <taxon>Pezizomycotina</taxon>
        <taxon>Sordariomycetes</taxon>
        <taxon>Xylariomycetidae</taxon>
        <taxon>Xylariales</taxon>
        <taxon>Xylariales incertae sedis</taxon>
        <taxon>Monosporascus</taxon>
    </lineage>
</organism>
<dbReference type="InterPro" id="IPR052985">
    <property type="entry name" value="CoA-trans_III_biosynth/detox"/>
</dbReference>
<keyword evidence="3" id="KW-1185">Reference proteome</keyword>
<name>A0A4Q4SX40_9PEZI</name>
<protein>
    <submittedName>
        <fullName evidence="2">Uncharacterized protein</fullName>
    </submittedName>
</protein>
<dbReference type="STRING" id="155417.A0A4Q4SX40"/>
<comment type="similarity">
    <text evidence="1">Belongs to the CoA-transferase III family.</text>
</comment>
<dbReference type="EMBL" id="QJNU01000970">
    <property type="protein sequence ID" value="RYO81847.1"/>
    <property type="molecule type" value="Genomic_DNA"/>
</dbReference>
<evidence type="ECO:0000313" key="3">
    <source>
        <dbReference type="Proteomes" id="UP000293360"/>
    </source>
</evidence>
<dbReference type="Proteomes" id="UP000293360">
    <property type="component" value="Unassembled WGS sequence"/>
</dbReference>
<reference evidence="2 3" key="1">
    <citation type="submission" date="2018-06" db="EMBL/GenBank/DDBJ databases">
        <title>Complete Genomes of Monosporascus.</title>
        <authorList>
            <person name="Robinson A.J."/>
            <person name="Natvig D.O."/>
        </authorList>
    </citation>
    <scope>NUCLEOTIDE SEQUENCE [LARGE SCALE GENOMIC DNA]</scope>
    <source>
        <strain evidence="2 3">CBS 110550</strain>
    </source>
</reference>
<dbReference type="OrthoDB" id="2308815at2759"/>
<dbReference type="InterPro" id="IPR023606">
    <property type="entry name" value="CoA-Trfase_III_dom_1_sf"/>
</dbReference>
<dbReference type="PANTHER" id="PTHR48229">
    <property type="entry name" value="CAIB/BAIF FAMILY ENZYME (AFU_ORTHOLOGUE AFUA_1G05360)-RELATED"/>
    <property type="match status" value="1"/>
</dbReference>
<dbReference type="SUPFAM" id="SSF89796">
    <property type="entry name" value="CoA-transferase family III (CaiB/BaiF)"/>
    <property type="match status" value="2"/>
</dbReference>
<dbReference type="InterPro" id="IPR003673">
    <property type="entry name" value="CoA-Trfase_fam_III"/>
</dbReference>
<dbReference type="Pfam" id="PF02515">
    <property type="entry name" value="CoA_transf_3"/>
    <property type="match status" value="1"/>
</dbReference>
<comment type="caution">
    <text evidence="2">The sequence shown here is derived from an EMBL/GenBank/DDBJ whole genome shotgun (WGS) entry which is preliminary data.</text>
</comment>
<sequence>MSSLIPTEPHAQGVATRAKQALRALIKSGQSQLPATFIDHAENVEFLHGSTGDVVYFPCPLQEQEAASALKAMEGAAVAAIVDLLDGRPRSSSIEVHLDQVACFLTSAYMVTINNRHKQHPEVKELVPDTDIRQAQSVLYRRLSANLYKTSQAGKYYHVHGSLDASKTLAMLGLPTNIPEPHDYRACLDMIGSAVQKLSPAELEARNAEAKQAGAPALTRQEFLDTPHGKVMAPLPPFTVKRIDGSDTAPVPFPAASLPSRKKRQVLEGIKVLELCRVIAGPTIGRSLAALGASVLKINSPRLPDITFFQVDVNTGKHTAWLDLTEARDRAAFEALLEEADVVIDGYRPGILSKYGCDPEALARRAARRGKGIVYVAEDCFGGTGEPGAAWAHRPGWQQIADCVSGVAWEQGRFMGLDEPVVPPFPMSDYGTGCLGSVAALTGLHRRATEGGSWACRTSLLQYDLFLLSLGAHDSGVQARLRAAHDSAFFALRHDDSVDVVSATALESMRRLHPALFDAARTMHSGLSSGFASRPDPVVVTWPREAVRVEGCAIGHVRVARRNGNDEPAWGEWERDERWLDDIDGDVDPDEEAR</sequence>
<dbReference type="AlphaFoldDB" id="A0A4Q4SX40"/>
<evidence type="ECO:0000313" key="2">
    <source>
        <dbReference type="EMBL" id="RYO81847.1"/>
    </source>
</evidence>
<dbReference type="GO" id="GO:0003824">
    <property type="term" value="F:catalytic activity"/>
    <property type="evidence" value="ECO:0007669"/>
    <property type="project" value="InterPro"/>
</dbReference>
<gene>
    <name evidence="2" type="ORF">DL764_009699</name>
</gene>